<keyword evidence="1" id="KW-1133">Transmembrane helix</keyword>
<feature type="transmembrane region" description="Helical" evidence="1">
    <location>
        <begin position="189"/>
        <end position="208"/>
    </location>
</feature>
<evidence type="ECO:0000256" key="1">
    <source>
        <dbReference type="SAM" id="Phobius"/>
    </source>
</evidence>
<proteinExistence type="predicted"/>
<dbReference type="EMBL" id="CAHIKZ030000047">
    <property type="protein sequence ID" value="CAE1145819.1"/>
    <property type="molecule type" value="Genomic_DNA"/>
</dbReference>
<evidence type="ECO:0000313" key="2">
    <source>
        <dbReference type="EMBL" id="CAE1145819.1"/>
    </source>
</evidence>
<keyword evidence="1" id="KW-0472">Membrane</keyword>
<feature type="transmembrane region" description="Helical" evidence="1">
    <location>
        <begin position="146"/>
        <end position="169"/>
    </location>
</feature>
<evidence type="ECO:0000313" key="3">
    <source>
        <dbReference type="Proteomes" id="UP000597762"/>
    </source>
</evidence>
<keyword evidence="1" id="KW-0812">Transmembrane</keyword>
<feature type="transmembrane region" description="Helical" evidence="1">
    <location>
        <begin position="79"/>
        <end position="107"/>
    </location>
</feature>
<reference evidence="2" key="1">
    <citation type="submission" date="2021-01" db="EMBL/GenBank/DDBJ databases">
        <authorList>
            <person name="Li R."/>
            <person name="Bekaert M."/>
        </authorList>
    </citation>
    <scope>NUCLEOTIDE SEQUENCE</scope>
    <source>
        <strain evidence="2">Farmed</strain>
    </source>
</reference>
<sequence length="217" mass="25704">MLLFLSKCYSLILSGISSYRFYKYYSHYFHFFDFSSATPILTSPSPLFFLHSFFQVIIPCFFLVFRLSSLLYLILDVKCFFLFLSFFFSLFIIARHTIILSFLHSIFLAAHRPVTLCSSFFLFNDIFLSFFLLINKLAFLLTLFSFLFPTFFCLPFIFMSIKFFHYISFHSNPHFFLSSLFFLDAFPPHPLFQFLVCLSSFFIFLSFVSPPVCNGRM</sequence>
<gene>
    <name evidence="2" type="ORF">SPHA_1695</name>
</gene>
<feature type="transmembrane region" description="Helical" evidence="1">
    <location>
        <begin position="113"/>
        <end position="134"/>
    </location>
</feature>
<accession>A0A812AM92</accession>
<dbReference type="AlphaFoldDB" id="A0A812AM92"/>
<organism evidence="2 3">
    <name type="scientific">Acanthosepion pharaonis</name>
    <name type="common">Pharaoh cuttlefish</name>
    <name type="synonym">Sepia pharaonis</name>
    <dbReference type="NCBI Taxonomy" id="158019"/>
    <lineage>
        <taxon>Eukaryota</taxon>
        <taxon>Metazoa</taxon>
        <taxon>Spiralia</taxon>
        <taxon>Lophotrochozoa</taxon>
        <taxon>Mollusca</taxon>
        <taxon>Cephalopoda</taxon>
        <taxon>Coleoidea</taxon>
        <taxon>Decapodiformes</taxon>
        <taxon>Sepiida</taxon>
        <taxon>Sepiina</taxon>
        <taxon>Sepiidae</taxon>
        <taxon>Acanthosepion</taxon>
    </lineage>
</organism>
<name>A0A812AM92_ACAPH</name>
<feature type="transmembrane region" description="Helical" evidence="1">
    <location>
        <begin position="48"/>
        <end position="67"/>
    </location>
</feature>
<protein>
    <submittedName>
        <fullName evidence="2">Uncharacterized protein</fullName>
    </submittedName>
</protein>
<keyword evidence="3" id="KW-1185">Reference proteome</keyword>
<comment type="caution">
    <text evidence="2">The sequence shown here is derived from an EMBL/GenBank/DDBJ whole genome shotgun (WGS) entry which is preliminary data.</text>
</comment>
<dbReference type="Proteomes" id="UP000597762">
    <property type="component" value="Unassembled WGS sequence"/>
</dbReference>